<dbReference type="SUPFAM" id="SSF46785">
    <property type="entry name" value="Winged helix' DNA-binding domain"/>
    <property type="match status" value="1"/>
</dbReference>
<dbReference type="InterPro" id="IPR036388">
    <property type="entry name" value="WH-like_DNA-bd_sf"/>
</dbReference>
<name>A0A8B2NLN7_9HYPH</name>
<dbReference type="Proteomes" id="UP000249590">
    <property type="component" value="Unassembled WGS sequence"/>
</dbReference>
<reference evidence="6 7" key="1">
    <citation type="submission" date="2018-05" db="EMBL/GenBank/DDBJ databases">
        <title>Acuticoccus sediminis sp. nov., isolated from deep-sea sediment of Indian Ocean.</title>
        <authorList>
            <person name="Liu X."/>
            <person name="Lai Q."/>
            <person name="Du Y."/>
            <person name="Sun F."/>
            <person name="Zhang X."/>
            <person name="Wang S."/>
            <person name="Shao Z."/>
        </authorList>
    </citation>
    <scope>NUCLEOTIDE SEQUENCE [LARGE SCALE GENOMIC DNA]</scope>
    <source>
        <strain evidence="6 7">PTG4-2</strain>
    </source>
</reference>
<comment type="caution">
    <text evidence="6">The sequence shown here is derived from an EMBL/GenBank/DDBJ whole genome shotgun (WGS) entry which is preliminary data.</text>
</comment>
<keyword evidence="4" id="KW-0804">Transcription</keyword>
<dbReference type="AlphaFoldDB" id="A0A8B2NLN7"/>
<keyword evidence="2" id="KW-0805">Transcription regulation</keyword>
<evidence type="ECO:0000256" key="2">
    <source>
        <dbReference type="ARBA" id="ARBA00023015"/>
    </source>
</evidence>
<evidence type="ECO:0000259" key="5">
    <source>
        <dbReference type="PROSITE" id="PS50931"/>
    </source>
</evidence>
<dbReference type="InterPro" id="IPR050950">
    <property type="entry name" value="HTH-type_LysR_regulators"/>
</dbReference>
<sequence>MDVASGAARGHLLRDELLRRGLRLPQLRLLVALQDTGQVSGAAAQMSMTQPAASRLLSELERMVDARLYDRHARGVTLTPAGETLAARAREILYRLDQVQTEIAALTSGVHGLVRIGSVTGPAVDLILPLIRDLRIAYPEIELSVHVDTSDKLGEALLSRDLDFYIGRVMEGVDRRAIRLEPIGPEPVSLIVRNGHPLTRREDITLADCLHYDWIMQEEGGLLRRTARDYLLSHGYEQPKRILSTSSTLLTLAIISETNAIAPIATAASNFYASPSAFGGGIHRLKVAQDMVVDPYSLVLLRDHEASPAMLRVLDLLRQKIRRRYGGDGTLPATGDLIAPAT</sequence>
<accession>A0A8B2NLN7</accession>
<protein>
    <submittedName>
        <fullName evidence="6">LysR family transcriptional regulator</fullName>
    </submittedName>
</protein>
<keyword evidence="3" id="KW-0238">DNA-binding</keyword>
<dbReference type="GO" id="GO:0003700">
    <property type="term" value="F:DNA-binding transcription factor activity"/>
    <property type="evidence" value="ECO:0007669"/>
    <property type="project" value="InterPro"/>
</dbReference>
<dbReference type="Pfam" id="PF03466">
    <property type="entry name" value="LysR_substrate"/>
    <property type="match status" value="1"/>
</dbReference>
<gene>
    <name evidence="6" type="ORF">DLJ53_25655</name>
</gene>
<dbReference type="Pfam" id="PF00126">
    <property type="entry name" value="HTH_1"/>
    <property type="match status" value="1"/>
</dbReference>
<evidence type="ECO:0000313" key="6">
    <source>
        <dbReference type="EMBL" id="RAH99015.1"/>
    </source>
</evidence>
<dbReference type="Gene3D" id="1.10.10.10">
    <property type="entry name" value="Winged helix-like DNA-binding domain superfamily/Winged helix DNA-binding domain"/>
    <property type="match status" value="1"/>
</dbReference>
<dbReference type="SUPFAM" id="SSF53850">
    <property type="entry name" value="Periplasmic binding protein-like II"/>
    <property type="match status" value="1"/>
</dbReference>
<dbReference type="RefSeq" id="WP_111350577.1">
    <property type="nucleotide sequence ID" value="NZ_QHHQ01000006.1"/>
</dbReference>
<dbReference type="EMBL" id="QHHQ01000006">
    <property type="protein sequence ID" value="RAH99015.1"/>
    <property type="molecule type" value="Genomic_DNA"/>
</dbReference>
<evidence type="ECO:0000256" key="4">
    <source>
        <dbReference type="ARBA" id="ARBA00023163"/>
    </source>
</evidence>
<dbReference type="InterPro" id="IPR005119">
    <property type="entry name" value="LysR_subst-bd"/>
</dbReference>
<evidence type="ECO:0000256" key="1">
    <source>
        <dbReference type="ARBA" id="ARBA00009437"/>
    </source>
</evidence>
<proteinExistence type="inferred from homology"/>
<dbReference type="InterPro" id="IPR036390">
    <property type="entry name" value="WH_DNA-bd_sf"/>
</dbReference>
<dbReference type="OrthoDB" id="9803030at2"/>
<evidence type="ECO:0000313" key="7">
    <source>
        <dbReference type="Proteomes" id="UP000249590"/>
    </source>
</evidence>
<dbReference type="PANTHER" id="PTHR30419">
    <property type="entry name" value="HTH-TYPE TRANSCRIPTIONAL REGULATOR YBHD"/>
    <property type="match status" value="1"/>
</dbReference>
<comment type="similarity">
    <text evidence="1">Belongs to the LysR transcriptional regulatory family.</text>
</comment>
<dbReference type="InterPro" id="IPR000847">
    <property type="entry name" value="LysR_HTH_N"/>
</dbReference>
<keyword evidence="7" id="KW-1185">Reference proteome</keyword>
<dbReference type="PANTHER" id="PTHR30419:SF8">
    <property type="entry name" value="NITROGEN ASSIMILATION TRANSCRIPTIONAL ACTIVATOR-RELATED"/>
    <property type="match status" value="1"/>
</dbReference>
<feature type="domain" description="HTH lysR-type" evidence="5">
    <location>
        <begin position="22"/>
        <end position="79"/>
    </location>
</feature>
<dbReference type="GO" id="GO:0003677">
    <property type="term" value="F:DNA binding"/>
    <property type="evidence" value="ECO:0007669"/>
    <property type="project" value="UniProtKB-KW"/>
</dbReference>
<dbReference type="Gene3D" id="3.40.190.290">
    <property type="match status" value="1"/>
</dbReference>
<evidence type="ECO:0000256" key="3">
    <source>
        <dbReference type="ARBA" id="ARBA00023125"/>
    </source>
</evidence>
<dbReference type="PROSITE" id="PS50931">
    <property type="entry name" value="HTH_LYSR"/>
    <property type="match status" value="1"/>
</dbReference>
<organism evidence="6 7">
    <name type="scientific">Acuticoccus sediminis</name>
    <dbReference type="NCBI Taxonomy" id="2184697"/>
    <lineage>
        <taxon>Bacteria</taxon>
        <taxon>Pseudomonadati</taxon>
        <taxon>Pseudomonadota</taxon>
        <taxon>Alphaproteobacteria</taxon>
        <taxon>Hyphomicrobiales</taxon>
        <taxon>Amorphaceae</taxon>
        <taxon>Acuticoccus</taxon>
    </lineage>
</organism>
<dbReference type="GO" id="GO:0005829">
    <property type="term" value="C:cytosol"/>
    <property type="evidence" value="ECO:0007669"/>
    <property type="project" value="TreeGrafter"/>
</dbReference>